<keyword evidence="7" id="KW-1185">Reference proteome</keyword>
<dbReference type="InterPro" id="IPR012093">
    <property type="entry name" value="Pirin"/>
</dbReference>
<comment type="caution">
    <text evidence="6">The sequence shown here is derived from an EMBL/GenBank/DDBJ whole genome shotgun (WGS) entry which is preliminary data.</text>
</comment>
<dbReference type="PANTHER" id="PTHR13903:SF8">
    <property type="entry name" value="PIRIN"/>
    <property type="match status" value="1"/>
</dbReference>
<name>A0A3N3ZVA8_9MICC</name>
<dbReference type="InterPro" id="IPR003829">
    <property type="entry name" value="Pirin_N_dom"/>
</dbReference>
<feature type="region of interest" description="Disordered" evidence="3">
    <location>
        <begin position="260"/>
        <end position="326"/>
    </location>
</feature>
<feature type="domain" description="Pirin C-terminal" evidence="5">
    <location>
        <begin position="154"/>
        <end position="252"/>
    </location>
</feature>
<dbReference type="AlphaFoldDB" id="A0A3N3ZVA8"/>
<dbReference type="CDD" id="cd02247">
    <property type="entry name" value="cupin_pirin_C"/>
    <property type="match status" value="1"/>
</dbReference>
<gene>
    <name evidence="6" type="ORF">EDL96_03865</name>
</gene>
<dbReference type="InterPro" id="IPR008778">
    <property type="entry name" value="Pirin_C_dom"/>
</dbReference>
<evidence type="ECO:0000259" key="4">
    <source>
        <dbReference type="Pfam" id="PF02678"/>
    </source>
</evidence>
<evidence type="ECO:0000256" key="3">
    <source>
        <dbReference type="SAM" id="MobiDB-lite"/>
    </source>
</evidence>
<evidence type="ECO:0000256" key="2">
    <source>
        <dbReference type="RuleBase" id="RU003457"/>
    </source>
</evidence>
<proteinExistence type="inferred from homology"/>
<evidence type="ECO:0000259" key="5">
    <source>
        <dbReference type="Pfam" id="PF05726"/>
    </source>
</evidence>
<comment type="similarity">
    <text evidence="1 2">Belongs to the pirin family.</text>
</comment>
<accession>A0A3N3ZVA8</accession>
<dbReference type="InterPro" id="IPR011051">
    <property type="entry name" value="RmlC_Cupin_sf"/>
</dbReference>
<protein>
    <submittedName>
        <fullName evidence="6">Pirin family protein</fullName>
    </submittedName>
</protein>
<sequence>MTVRRTLPQRRRSLVGAWCFLDSYGPDDVTVTDGMNVARHPHSGLATVSWLFTGSIDHLDSAGNRARVRPGEMSLMLAGRGITHQEYSTPETTVLHGAQLWYALPDATREQEHDFAHYAPEPVRGPGWSLRVFLGSLAGSTSPVDPRTTPLLGAEVHLEPGAAWDVELDPSFEYAVLVDSGAVRADGVDLPVDHLAYFPPGRQTLTLTTTHDGGPARLLLLGGEPFGEDIVLWWNFVGRSHEEIAAYRAIYQHEIGAGARDGARDGAGDDDERTPPAEPLPGVDPAVLAAAGFSSSDAPRFGPYPDDQPAALPAPPLPNARLRPRG</sequence>
<dbReference type="EMBL" id="RKMF01000003">
    <property type="protein sequence ID" value="ROZ64419.1"/>
    <property type="molecule type" value="Genomic_DNA"/>
</dbReference>
<dbReference type="Pfam" id="PF02678">
    <property type="entry name" value="Pirin"/>
    <property type="match status" value="1"/>
</dbReference>
<dbReference type="Pfam" id="PF05726">
    <property type="entry name" value="Pirin_C"/>
    <property type="match status" value="1"/>
</dbReference>
<dbReference type="InterPro" id="IPR014710">
    <property type="entry name" value="RmlC-like_jellyroll"/>
</dbReference>
<dbReference type="Gene3D" id="2.60.120.10">
    <property type="entry name" value="Jelly Rolls"/>
    <property type="match status" value="1"/>
</dbReference>
<dbReference type="Proteomes" id="UP000270616">
    <property type="component" value="Unassembled WGS sequence"/>
</dbReference>
<evidence type="ECO:0000313" key="7">
    <source>
        <dbReference type="Proteomes" id="UP000270616"/>
    </source>
</evidence>
<evidence type="ECO:0000313" key="6">
    <source>
        <dbReference type="EMBL" id="ROZ64419.1"/>
    </source>
</evidence>
<dbReference type="SUPFAM" id="SSF51182">
    <property type="entry name" value="RmlC-like cupins"/>
    <property type="match status" value="1"/>
</dbReference>
<dbReference type="OrthoDB" id="9780903at2"/>
<organism evidence="6 7">
    <name type="scientific">Kocuria soli</name>
    <dbReference type="NCBI Taxonomy" id="2485125"/>
    <lineage>
        <taxon>Bacteria</taxon>
        <taxon>Bacillati</taxon>
        <taxon>Actinomycetota</taxon>
        <taxon>Actinomycetes</taxon>
        <taxon>Micrococcales</taxon>
        <taxon>Micrococcaceae</taxon>
        <taxon>Kocuria</taxon>
    </lineage>
</organism>
<dbReference type="PANTHER" id="PTHR13903">
    <property type="entry name" value="PIRIN-RELATED"/>
    <property type="match status" value="1"/>
</dbReference>
<reference evidence="6 7" key="1">
    <citation type="submission" date="2018-10" db="EMBL/GenBank/DDBJ databases">
        <title>Kocuria sp. M5W7-7, whole genome shotgun sequence.</title>
        <authorList>
            <person name="Tuo L."/>
        </authorList>
    </citation>
    <scope>NUCLEOTIDE SEQUENCE [LARGE SCALE GENOMIC DNA]</scope>
    <source>
        <strain evidence="6 7">M5W7-7</strain>
    </source>
</reference>
<feature type="domain" description="Pirin N-terminal" evidence="4">
    <location>
        <begin position="3"/>
        <end position="101"/>
    </location>
</feature>
<evidence type="ECO:0000256" key="1">
    <source>
        <dbReference type="ARBA" id="ARBA00008416"/>
    </source>
</evidence>